<dbReference type="FunFam" id="3.30.160.60:FF:000446">
    <property type="entry name" value="Zinc finger protein"/>
    <property type="match status" value="1"/>
</dbReference>
<dbReference type="Gene3D" id="3.30.160.60">
    <property type="entry name" value="Classic Zinc Finger"/>
    <property type="match status" value="8"/>
</dbReference>
<keyword evidence="1" id="KW-0479">Metal-binding</keyword>
<feature type="domain" description="C2H2-type" evidence="6">
    <location>
        <begin position="215"/>
        <end position="242"/>
    </location>
</feature>
<feature type="domain" description="C2H2-type" evidence="6">
    <location>
        <begin position="243"/>
        <end position="270"/>
    </location>
</feature>
<dbReference type="FunFam" id="3.30.160.60:FF:000624">
    <property type="entry name" value="zinc finger protein 697"/>
    <property type="match status" value="1"/>
</dbReference>
<feature type="domain" description="C2H2-type" evidence="6">
    <location>
        <begin position="327"/>
        <end position="354"/>
    </location>
</feature>
<dbReference type="FunFam" id="3.30.160.60:FF:000016">
    <property type="entry name" value="zinc finger protein 37 homolog"/>
    <property type="match status" value="1"/>
</dbReference>
<dbReference type="PANTHER" id="PTHR23234:SF10">
    <property type="entry name" value="RIKEN CDNA 6720489N17 GENE-RELATED"/>
    <property type="match status" value="1"/>
</dbReference>
<dbReference type="InterPro" id="IPR013087">
    <property type="entry name" value="Znf_C2H2_type"/>
</dbReference>
<feature type="domain" description="C2H2-type" evidence="6">
    <location>
        <begin position="47"/>
        <end position="74"/>
    </location>
</feature>
<dbReference type="SMART" id="SM00355">
    <property type="entry name" value="ZnF_C2H2"/>
    <property type="match status" value="11"/>
</dbReference>
<protein>
    <recommendedName>
        <fullName evidence="6">C2H2-type domain-containing protein</fullName>
    </recommendedName>
</protein>
<name>A0A1B6ECJ4_9HEMI</name>
<feature type="domain" description="C2H2-type" evidence="6">
    <location>
        <begin position="187"/>
        <end position="214"/>
    </location>
</feature>
<keyword evidence="4" id="KW-0862">Zinc</keyword>
<evidence type="ECO:0000256" key="2">
    <source>
        <dbReference type="ARBA" id="ARBA00022737"/>
    </source>
</evidence>
<dbReference type="PANTHER" id="PTHR23234">
    <property type="entry name" value="ZNF44 PROTEIN"/>
    <property type="match status" value="1"/>
</dbReference>
<dbReference type="AlphaFoldDB" id="A0A1B6ECJ4"/>
<dbReference type="GO" id="GO:0006355">
    <property type="term" value="P:regulation of DNA-templated transcription"/>
    <property type="evidence" value="ECO:0007669"/>
    <property type="project" value="UniProtKB-ARBA"/>
</dbReference>
<dbReference type="PROSITE" id="PS00028">
    <property type="entry name" value="ZINC_FINGER_C2H2_1"/>
    <property type="match status" value="9"/>
</dbReference>
<sequence length="425" mass="48479">MVNENSIQSLWCSKKNSSQSFDVESKCSLCGKLIQTEYCFCSLKKSIECQLCKEKFSDLKNFKTHMGYHQKDNSSEITKKFAVKQTLQSTIVDDVSSKYKSLTNECSLIQIVIEESKKTSSDEVEKSCLKCGEIFNSKLGLIAHSLCHSEKEFNRKEYRCDRCNRDFTSASRLSIHISCTHVKNKKFKCCVCKKGFSTTSTLEAHKRLHLGIKPYKCDECGKAYSQSGNLAYHKSTHSGVKSFVCHLCGKAFLTAGILLNHERRHSGLKPFVCDVCGRAFTDNYSMTSHKIIHTGVRSFMCDCCGKAFVHKHTLASHKRIHTGEKRYKCPICVRAFTQLSTMLQHKNTHTGEKAYTCLCGKSFTQQSSLARHKRLHDSNLHSFSCQLCDKKFSYKSTLYKHHRKNHDVYRPQSFYNKGIILSVSK</sequence>
<dbReference type="PROSITE" id="PS50157">
    <property type="entry name" value="ZINC_FINGER_C2H2_2"/>
    <property type="match status" value="11"/>
</dbReference>
<organism evidence="7">
    <name type="scientific">Clastoptera arizonana</name>
    <name type="common">Arizona spittle bug</name>
    <dbReference type="NCBI Taxonomy" id="38151"/>
    <lineage>
        <taxon>Eukaryota</taxon>
        <taxon>Metazoa</taxon>
        <taxon>Ecdysozoa</taxon>
        <taxon>Arthropoda</taxon>
        <taxon>Hexapoda</taxon>
        <taxon>Insecta</taxon>
        <taxon>Pterygota</taxon>
        <taxon>Neoptera</taxon>
        <taxon>Paraneoptera</taxon>
        <taxon>Hemiptera</taxon>
        <taxon>Auchenorrhyncha</taxon>
        <taxon>Cercopoidea</taxon>
        <taxon>Clastopteridae</taxon>
        <taxon>Clastoptera</taxon>
    </lineage>
</organism>
<feature type="domain" description="C2H2-type" evidence="6">
    <location>
        <begin position="299"/>
        <end position="326"/>
    </location>
</feature>
<evidence type="ECO:0000256" key="3">
    <source>
        <dbReference type="ARBA" id="ARBA00022771"/>
    </source>
</evidence>
<dbReference type="FunFam" id="3.30.160.60:FF:002343">
    <property type="entry name" value="Zinc finger protein 33A"/>
    <property type="match status" value="1"/>
</dbReference>
<dbReference type="InterPro" id="IPR050758">
    <property type="entry name" value="Znf_C2H2-type"/>
</dbReference>
<dbReference type="FunFam" id="3.30.160.60:FF:000478">
    <property type="entry name" value="Zinc finger protein 133"/>
    <property type="match status" value="1"/>
</dbReference>
<dbReference type="Pfam" id="PF00096">
    <property type="entry name" value="zf-C2H2"/>
    <property type="match status" value="7"/>
</dbReference>
<dbReference type="FunFam" id="3.30.160.60:FF:000358">
    <property type="entry name" value="zinc finger protein 24"/>
    <property type="match status" value="1"/>
</dbReference>
<dbReference type="EMBL" id="GEDC01001639">
    <property type="protein sequence ID" value="JAS35659.1"/>
    <property type="molecule type" value="Transcribed_RNA"/>
</dbReference>
<reference evidence="7" key="1">
    <citation type="submission" date="2015-12" db="EMBL/GenBank/DDBJ databases">
        <title>De novo transcriptome assembly of four potential Pierce s Disease insect vectors from Arizona vineyards.</title>
        <authorList>
            <person name="Tassone E.E."/>
        </authorList>
    </citation>
    <scope>NUCLEOTIDE SEQUENCE</scope>
</reference>
<evidence type="ECO:0000256" key="4">
    <source>
        <dbReference type="ARBA" id="ARBA00022833"/>
    </source>
</evidence>
<evidence type="ECO:0000256" key="5">
    <source>
        <dbReference type="PROSITE-ProRule" id="PRU00042"/>
    </source>
</evidence>
<feature type="domain" description="C2H2-type" evidence="6">
    <location>
        <begin position="271"/>
        <end position="298"/>
    </location>
</feature>
<feature type="domain" description="C2H2-type" evidence="6">
    <location>
        <begin position="383"/>
        <end position="411"/>
    </location>
</feature>
<feature type="domain" description="C2H2-type" evidence="6">
    <location>
        <begin position="126"/>
        <end position="153"/>
    </location>
</feature>
<accession>A0A1B6ECJ4</accession>
<evidence type="ECO:0000259" key="6">
    <source>
        <dbReference type="PROSITE" id="PS50157"/>
    </source>
</evidence>
<dbReference type="GO" id="GO:0008270">
    <property type="term" value="F:zinc ion binding"/>
    <property type="evidence" value="ECO:0007669"/>
    <property type="project" value="UniProtKB-KW"/>
</dbReference>
<evidence type="ECO:0000313" key="7">
    <source>
        <dbReference type="EMBL" id="JAS35659.1"/>
    </source>
</evidence>
<feature type="domain" description="C2H2-type" evidence="6">
    <location>
        <begin position="158"/>
        <end position="186"/>
    </location>
</feature>
<evidence type="ECO:0000256" key="1">
    <source>
        <dbReference type="ARBA" id="ARBA00022723"/>
    </source>
</evidence>
<feature type="domain" description="C2H2-type" evidence="6">
    <location>
        <begin position="355"/>
        <end position="381"/>
    </location>
</feature>
<dbReference type="SUPFAM" id="SSF57667">
    <property type="entry name" value="beta-beta-alpha zinc fingers"/>
    <property type="match status" value="6"/>
</dbReference>
<keyword evidence="2" id="KW-0677">Repeat</keyword>
<proteinExistence type="predicted"/>
<dbReference type="InterPro" id="IPR036236">
    <property type="entry name" value="Znf_C2H2_sf"/>
</dbReference>
<dbReference type="GO" id="GO:0005634">
    <property type="term" value="C:nucleus"/>
    <property type="evidence" value="ECO:0007669"/>
    <property type="project" value="UniProtKB-ARBA"/>
</dbReference>
<gene>
    <name evidence="7" type="ORF">g.23651</name>
</gene>
<keyword evidence="3 5" id="KW-0863">Zinc-finger</keyword>